<dbReference type="KEGG" id="vnx:VNE69_03204"/>
<dbReference type="EMBL" id="CP142728">
    <property type="protein sequence ID" value="WUR02991.1"/>
    <property type="molecule type" value="Genomic_DNA"/>
</dbReference>
<dbReference type="AlphaFoldDB" id="A0AAX4JAK1"/>
<reference evidence="2" key="1">
    <citation type="journal article" date="2024" name="BMC Genomics">
        <title>Functional annotation of a divergent genome using sequence and structure-based similarity.</title>
        <authorList>
            <person name="Svedberg D."/>
            <person name="Winiger R.R."/>
            <person name="Berg A."/>
            <person name="Sharma H."/>
            <person name="Tellgren-Roth C."/>
            <person name="Debrunner-Vossbrinck B.A."/>
            <person name="Vossbrinck C.R."/>
            <person name="Barandun J."/>
        </authorList>
    </citation>
    <scope>NUCLEOTIDE SEQUENCE</scope>
    <source>
        <strain evidence="2">Illinois isolate</strain>
    </source>
</reference>
<evidence type="ECO:0000313" key="3">
    <source>
        <dbReference type="Proteomes" id="UP001334084"/>
    </source>
</evidence>
<sequence>MICILNIILCAQNITNSSEINDANGNIRLYYVPLYYSPIELQNRMYHEYNINKENDRNLSNVSETEALRMQASKKCNSQILRNVIKNIKKQLFDCQKKIEQFIETMEQKKPKKIACSKVKLKNKHEKNTHKCYMAIGRLKWNSLYKLINIQLPNIKNKIKNLKLSIKIRNILLEFVKLLDLFLTVYDKKVKINGSYSYDYRIIIHNYNIEIYSLFNYIPILETFDKIKYELTLYKCEDINAQVGLNTILDSIRDKLIALSEKSTLAKETYEKINQIFNSK</sequence>
<dbReference type="Proteomes" id="UP001334084">
    <property type="component" value="Chromosome 3"/>
</dbReference>
<dbReference type="GeneID" id="90540800"/>
<name>A0AAX4JAK1_9MICR</name>
<evidence type="ECO:0000313" key="2">
    <source>
        <dbReference type="EMBL" id="WUR02991.1"/>
    </source>
</evidence>
<protein>
    <submittedName>
        <fullName evidence="2">SP-containing protein</fullName>
    </submittedName>
</protein>
<evidence type="ECO:0000256" key="1">
    <source>
        <dbReference type="SAM" id="SignalP"/>
    </source>
</evidence>
<feature type="signal peptide" evidence="1">
    <location>
        <begin position="1"/>
        <end position="17"/>
    </location>
</feature>
<gene>
    <name evidence="2" type="ORF">VNE69_03204</name>
</gene>
<feature type="chain" id="PRO_5043376976" evidence="1">
    <location>
        <begin position="18"/>
        <end position="280"/>
    </location>
</feature>
<dbReference type="RefSeq" id="XP_065329136.1">
    <property type="nucleotide sequence ID" value="XM_065473064.1"/>
</dbReference>
<organism evidence="2 3">
    <name type="scientific">Vairimorpha necatrix</name>
    <dbReference type="NCBI Taxonomy" id="6039"/>
    <lineage>
        <taxon>Eukaryota</taxon>
        <taxon>Fungi</taxon>
        <taxon>Fungi incertae sedis</taxon>
        <taxon>Microsporidia</taxon>
        <taxon>Nosematidae</taxon>
        <taxon>Vairimorpha</taxon>
    </lineage>
</organism>
<keyword evidence="1" id="KW-0732">Signal</keyword>
<proteinExistence type="predicted"/>
<keyword evidence="3" id="KW-1185">Reference proteome</keyword>
<accession>A0AAX4JAK1</accession>